<evidence type="ECO:0000313" key="3">
    <source>
        <dbReference type="Proteomes" id="UP000199347"/>
    </source>
</evidence>
<reference evidence="3" key="1">
    <citation type="submission" date="2016-10" db="EMBL/GenBank/DDBJ databases">
        <authorList>
            <person name="Varghese N."/>
            <person name="Submissions S."/>
        </authorList>
    </citation>
    <scope>NUCLEOTIDE SEQUENCE [LARGE SCALE GENOMIC DNA]</scope>
    <source>
        <strain evidence="3">DSM 2698</strain>
    </source>
</reference>
<evidence type="ECO:0000313" key="2">
    <source>
        <dbReference type="EMBL" id="SCZ34679.1"/>
    </source>
</evidence>
<dbReference type="STRING" id="1120955.SAMN03080610_01742"/>
<accession>A0A1G5ND76</accession>
<evidence type="ECO:0000256" key="1">
    <source>
        <dbReference type="SAM" id="MobiDB-lite"/>
    </source>
</evidence>
<feature type="region of interest" description="Disordered" evidence="1">
    <location>
        <begin position="1"/>
        <end position="63"/>
    </location>
</feature>
<sequence>MCDRDQPEKLRHAVRSVTGAQTRPDAKRRRPSVDEKPERDCTRAGAALPNEPGLKPQVLRNAR</sequence>
<gene>
    <name evidence="2" type="ORF">SAMN03080610_01742</name>
</gene>
<dbReference type="AlphaFoldDB" id="A0A1G5ND76"/>
<dbReference type="Proteomes" id="UP000199347">
    <property type="component" value="Unassembled WGS sequence"/>
</dbReference>
<protein>
    <submittedName>
        <fullName evidence="2">Uncharacterized protein</fullName>
    </submittedName>
</protein>
<feature type="compositionally biased region" description="Basic and acidic residues" evidence="1">
    <location>
        <begin position="31"/>
        <end position="42"/>
    </location>
</feature>
<keyword evidence="3" id="KW-1185">Reference proteome</keyword>
<name>A0A1G5ND76_AFIMA</name>
<organism evidence="2 3">
    <name type="scientific">Afifella marina DSM 2698</name>
    <dbReference type="NCBI Taxonomy" id="1120955"/>
    <lineage>
        <taxon>Bacteria</taxon>
        <taxon>Pseudomonadati</taxon>
        <taxon>Pseudomonadota</taxon>
        <taxon>Alphaproteobacteria</taxon>
        <taxon>Hyphomicrobiales</taxon>
        <taxon>Afifellaceae</taxon>
        <taxon>Afifella</taxon>
    </lineage>
</organism>
<dbReference type="EMBL" id="FMVW01000003">
    <property type="protein sequence ID" value="SCZ34679.1"/>
    <property type="molecule type" value="Genomic_DNA"/>
</dbReference>
<feature type="compositionally biased region" description="Basic and acidic residues" evidence="1">
    <location>
        <begin position="1"/>
        <end position="11"/>
    </location>
</feature>
<proteinExistence type="predicted"/>